<name>A0AAC9RLG5_9CLOT</name>
<evidence type="ECO:0000313" key="3">
    <source>
        <dbReference type="Proteomes" id="UP000177894"/>
    </source>
</evidence>
<dbReference type="EMBL" id="CP020559">
    <property type="protein sequence ID" value="ARE88181.1"/>
    <property type="molecule type" value="Genomic_DNA"/>
</dbReference>
<accession>A0AAC9RLG5</accession>
<protein>
    <submittedName>
        <fullName evidence="2">Uncharacterized protein</fullName>
    </submittedName>
</protein>
<reference evidence="1 3" key="1">
    <citation type="submission" date="2016-10" db="EMBL/GenBank/DDBJ databases">
        <title>Complete Genome Sequence of Acetogen Clostridium formicoaceticum ATCC 27076.</title>
        <authorList>
            <person name="Bao T."/>
            <person name="Cheng C."/>
            <person name="Zhao J."/>
            <person name="Yang S.-T."/>
            <person name="Wang J."/>
            <person name="Wang M."/>
        </authorList>
    </citation>
    <scope>NUCLEOTIDE SEQUENCE [LARGE SCALE GENOMIC DNA]</scope>
    <source>
        <strain evidence="1 3">ATCC 27076</strain>
    </source>
</reference>
<keyword evidence="3" id="KW-1185">Reference proteome</keyword>
<dbReference type="AlphaFoldDB" id="A0AAC9RLG5"/>
<dbReference type="Proteomes" id="UP000177894">
    <property type="component" value="Chromosome"/>
</dbReference>
<dbReference type="KEGG" id="cfm:BJL90_18105"/>
<dbReference type="EMBL" id="CP017603">
    <property type="protein sequence ID" value="AOY77601.1"/>
    <property type="molecule type" value="Genomic_DNA"/>
</dbReference>
<dbReference type="RefSeq" id="WP_070971372.1">
    <property type="nucleotide sequence ID" value="NZ_CP017603.1"/>
</dbReference>
<evidence type="ECO:0000313" key="2">
    <source>
        <dbReference type="EMBL" id="ARE88181.1"/>
    </source>
</evidence>
<evidence type="ECO:0000313" key="4">
    <source>
        <dbReference type="Proteomes" id="UP000192478"/>
    </source>
</evidence>
<proteinExistence type="predicted"/>
<dbReference type="Proteomes" id="UP000192478">
    <property type="component" value="Chromosome"/>
</dbReference>
<reference evidence="2 4" key="2">
    <citation type="submission" date="2017-03" db="EMBL/GenBank/DDBJ databases">
        <title>Complete sequence of Clostridium formicaceticum DSM 92.</title>
        <authorList>
            <person name="Poehlein A."/>
            <person name="Karl M."/>
            <person name="Bengelsdorf F.R."/>
            <person name="Duerre P."/>
            <person name="Daniel R."/>
        </authorList>
    </citation>
    <scope>NUCLEOTIDE SEQUENCE [LARGE SCALE GENOMIC DNA]</scope>
    <source>
        <strain evidence="2 4">DSM 92</strain>
    </source>
</reference>
<organism evidence="2 4">
    <name type="scientific">Clostridium formicaceticum</name>
    <dbReference type="NCBI Taxonomy" id="1497"/>
    <lineage>
        <taxon>Bacteria</taxon>
        <taxon>Bacillati</taxon>
        <taxon>Bacillota</taxon>
        <taxon>Clostridia</taxon>
        <taxon>Eubacteriales</taxon>
        <taxon>Clostridiaceae</taxon>
        <taxon>Clostridium</taxon>
    </lineage>
</organism>
<sequence>MRIEGFFDNFKKTNEVIDALKAAGFKTAFLDLKDERIGERNLITNLPGTETSPSLSNLVLESGNRGADVEQSPLAAANPMVSGMAGFEEIADYSHKVVVEANAKDVDRAKDIISKMGGELNSSSNE</sequence>
<evidence type="ECO:0000313" key="1">
    <source>
        <dbReference type="EMBL" id="AOY77601.1"/>
    </source>
</evidence>
<gene>
    <name evidence="1" type="ORF">BJL90_18105</name>
    <name evidence="2" type="ORF">CLFO_25820</name>
</gene>